<evidence type="ECO:0000256" key="1">
    <source>
        <dbReference type="SAM" id="MobiDB-lite"/>
    </source>
</evidence>
<protein>
    <submittedName>
        <fullName evidence="2">Uncharacterized protein</fullName>
    </submittedName>
</protein>
<keyword evidence="3" id="KW-1185">Reference proteome</keyword>
<accession>A0ABN9XPB4</accession>
<dbReference type="Proteomes" id="UP001189429">
    <property type="component" value="Unassembled WGS sequence"/>
</dbReference>
<feature type="compositionally biased region" description="Gly residues" evidence="1">
    <location>
        <begin position="111"/>
        <end position="120"/>
    </location>
</feature>
<feature type="non-terminal residue" evidence="2">
    <location>
        <position position="133"/>
    </location>
</feature>
<feature type="compositionally biased region" description="Basic and acidic residues" evidence="1">
    <location>
        <begin position="87"/>
        <end position="98"/>
    </location>
</feature>
<organism evidence="2 3">
    <name type="scientific">Prorocentrum cordatum</name>
    <dbReference type="NCBI Taxonomy" id="2364126"/>
    <lineage>
        <taxon>Eukaryota</taxon>
        <taxon>Sar</taxon>
        <taxon>Alveolata</taxon>
        <taxon>Dinophyceae</taxon>
        <taxon>Prorocentrales</taxon>
        <taxon>Prorocentraceae</taxon>
        <taxon>Prorocentrum</taxon>
    </lineage>
</organism>
<proteinExistence type="predicted"/>
<feature type="region of interest" description="Disordered" evidence="1">
    <location>
        <begin position="1"/>
        <end position="133"/>
    </location>
</feature>
<feature type="compositionally biased region" description="Basic and acidic residues" evidence="1">
    <location>
        <begin position="123"/>
        <end position="133"/>
    </location>
</feature>
<feature type="non-terminal residue" evidence="2">
    <location>
        <position position="1"/>
    </location>
</feature>
<gene>
    <name evidence="2" type="ORF">PCOR1329_LOCUS77399</name>
</gene>
<comment type="caution">
    <text evidence="2">The sequence shown here is derived from an EMBL/GenBank/DDBJ whole genome shotgun (WGS) entry which is preliminary data.</text>
</comment>
<evidence type="ECO:0000313" key="3">
    <source>
        <dbReference type="Proteomes" id="UP001189429"/>
    </source>
</evidence>
<name>A0ABN9XPB4_9DINO</name>
<feature type="compositionally biased region" description="Low complexity" evidence="1">
    <location>
        <begin position="14"/>
        <end position="39"/>
    </location>
</feature>
<sequence length="133" mass="13714">PRVALSPRPCGGLAPSCAAGARGALARPRGRHAAAGLPGRAPPPGAAARPVRCPAAPVARSRWRAGPCQHRRGPAPPRLDAGWRCPASEERGGTEARRGGGPGAREADGHQPGGVLGRPGPGLRREHLLHYRR</sequence>
<reference evidence="2" key="1">
    <citation type="submission" date="2023-10" db="EMBL/GenBank/DDBJ databases">
        <authorList>
            <person name="Chen Y."/>
            <person name="Shah S."/>
            <person name="Dougan E. K."/>
            <person name="Thang M."/>
            <person name="Chan C."/>
        </authorList>
    </citation>
    <scope>NUCLEOTIDE SEQUENCE [LARGE SCALE GENOMIC DNA]</scope>
</reference>
<dbReference type="EMBL" id="CAUYUJ010020704">
    <property type="protein sequence ID" value="CAK0899987.1"/>
    <property type="molecule type" value="Genomic_DNA"/>
</dbReference>
<feature type="compositionally biased region" description="Low complexity" evidence="1">
    <location>
        <begin position="46"/>
        <end position="60"/>
    </location>
</feature>
<evidence type="ECO:0000313" key="2">
    <source>
        <dbReference type="EMBL" id="CAK0899987.1"/>
    </source>
</evidence>